<evidence type="ECO:0000259" key="3">
    <source>
        <dbReference type="Pfam" id="PF13458"/>
    </source>
</evidence>
<name>A0A975GGK8_9BACT</name>
<gene>
    <name evidence="4" type="ORF">dnl_27490</name>
</gene>
<dbReference type="CDD" id="cd06333">
    <property type="entry name" value="PBP1_ABC_RPA1789-like"/>
    <property type="match status" value="1"/>
</dbReference>
<evidence type="ECO:0000256" key="1">
    <source>
        <dbReference type="ARBA" id="ARBA00010062"/>
    </source>
</evidence>
<dbReference type="InterPro" id="IPR028081">
    <property type="entry name" value="Leu-bd"/>
</dbReference>
<comment type="similarity">
    <text evidence="1">Belongs to the leucine-binding protein family.</text>
</comment>
<dbReference type="InterPro" id="IPR028082">
    <property type="entry name" value="Peripla_BP_I"/>
</dbReference>
<dbReference type="InterPro" id="IPR051010">
    <property type="entry name" value="BCAA_transport"/>
</dbReference>
<evidence type="ECO:0000256" key="2">
    <source>
        <dbReference type="ARBA" id="ARBA00022729"/>
    </source>
</evidence>
<dbReference type="Gene3D" id="3.40.50.2300">
    <property type="match status" value="2"/>
</dbReference>
<dbReference type="RefSeq" id="WP_207692093.1">
    <property type="nucleotide sequence ID" value="NZ_CP061799.1"/>
</dbReference>
<sequence>MLHRILKSTFIIISLMTLVFSSHVWAEETYKIGGLFSVTGRASFLGDPEKKSMEMVVDMINKNGGIDGRMLEAVIYDTEGDPTKAVMGVSKLINKDQVIAIIGPSTTPTTLAVLPFAEKSKTPIISCAAGNKITTPVNPWVFKTAQSDILAVSAIYEHMKKQNIKNIGILTVSDAFGESGRQQLEEQAASFGLTIVQADKFGGKDTDMTAQLTKIRKAEPDAIVCWGTNPGPAVIAKNIKQLDIKIPLYQSHGVASPKFIELAEEAADGIYLPTGKILVADLLPEDDIQKPVLAEYIKQYNEKYKVPVSGFGGYAYDAVNILAKALKGTGGDKEKLRQNIENMTNHTGVSGTFNFSPSEHNGLAPDAFVMVQIKNGTWELIK</sequence>
<dbReference type="SUPFAM" id="SSF53822">
    <property type="entry name" value="Periplasmic binding protein-like I"/>
    <property type="match status" value="1"/>
</dbReference>
<dbReference type="PANTHER" id="PTHR30483:SF38">
    <property type="entry name" value="BLR7848 PROTEIN"/>
    <property type="match status" value="1"/>
</dbReference>
<dbReference type="Proteomes" id="UP000663720">
    <property type="component" value="Chromosome"/>
</dbReference>
<reference evidence="4" key="1">
    <citation type="journal article" date="2021" name="Microb. Physiol.">
        <title>Proteogenomic Insights into the Physiology of Marine, Sulfate-Reducing, Filamentous Desulfonema limicola and Desulfonema magnum.</title>
        <authorList>
            <person name="Schnaars V."/>
            <person name="Wohlbrand L."/>
            <person name="Scheve S."/>
            <person name="Hinrichs C."/>
            <person name="Reinhardt R."/>
            <person name="Rabus R."/>
        </authorList>
    </citation>
    <scope>NUCLEOTIDE SEQUENCE</scope>
    <source>
        <strain evidence="4">5ac10</strain>
    </source>
</reference>
<dbReference type="AlphaFoldDB" id="A0A975GGK8"/>
<evidence type="ECO:0000313" key="5">
    <source>
        <dbReference type="Proteomes" id="UP000663720"/>
    </source>
</evidence>
<evidence type="ECO:0000313" key="4">
    <source>
        <dbReference type="EMBL" id="QTA80445.1"/>
    </source>
</evidence>
<dbReference type="KEGG" id="dli:dnl_27490"/>
<dbReference type="Pfam" id="PF13458">
    <property type="entry name" value="Peripla_BP_6"/>
    <property type="match status" value="1"/>
</dbReference>
<feature type="domain" description="Leucine-binding protein" evidence="3">
    <location>
        <begin position="29"/>
        <end position="376"/>
    </location>
</feature>
<dbReference type="EMBL" id="CP061799">
    <property type="protein sequence ID" value="QTA80445.1"/>
    <property type="molecule type" value="Genomic_DNA"/>
</dbReference>
<keyword evidence="5" id="KW-1185">Reference proteome</keyword>
<accession>A0A975GGK8</accession>
<organism evidence="4 5">
    <name type="scientific">Desulfonema limicola</name>
    <dbReference type="NCBI Taxonomy" id="45656"/>
    <lineage>
        <taxon>Bacteria</taxon>
        <taxon>Pseudomonadati</taxon>
        <taxon>Thermodesulfobacteriota</taxon>
        <taxon>Desulfobacteria</taxon>
        <taxon>Desulfobacterales</taxon>
        <taxon>Desulfococcaceae</taxon>
        <taxon>Desulfonema</taxon>
    </lineage>
</organism>
<keyword evidence="2" id="KW-0732">Signal</keyword>
<proteinExistence type="inferred from homology"/>
<protein>
    <submittedName>
        <fullName evidence="4">Leucine-binding domain-containing protein</fullName>
    </submittedName>
</protein>
<dbReference type="PANTHER" id="PTHR30483">
    <property type="entry name" value="LEUCINE-SPECIFIC-BINDING PROTEIN"/>
    <property type="match status" value="1"/>
</dbReference>